<dbReference type="VEuPathDB" id="FungiDB:PTTG_08163"/>
<organism evidence="3">
    <name type="scientific">Puccinia triticina (isolate 1-1 / race 1 (BBBD))</name>
    <name type="common">Brown leaf rust fungus</name>
    <dbReference type="NCBI Taxonomy" id="630390"/>
    <lineage>
        <taxon>Eukaryota</taxon>
        <taxon>Fungi</taxon>
        <taxon>Dikarya</taxon>
        <taxon>Basidiomycota</taxon>
        <taxon>Pucciniomycotina</taxon>
        <taxon>Pucciniomycetes</taxon>
        <taxon>Pucciniales</taxon>
        <taxon>Pucciniaceae</taxon>
        <taxon>Puccinia</taxon>
    </lineage>
</organism>
<protein>
    <submittedName>
        <fullName evidence="4">NAM-associated domain-containing protein</fullName>
    </submittedName>
</protein>
<dbReference type="STRING" id="630390.A0A180H2R0"/>
<dbReference type="PANTHER" id="PTHR45125">
    <property type="entry name" value="F21J9.4-RELATED"/>
    <property type="match status" value="1"/>
</dbReference>
<name>A0A180H2R0_PUCT1</name>
<dbReference type="Proteomes" id="UP000005240">
    <property type="component" value="Unassembled WGS sequence"/>
</dbReference>
<dbReference type="PANTHER" id="PTHR45125:SF3">
    <property type="entry name" value="NO-APICAL-MERISTEM-ASSOCIATED CARBOXY-TERMINAL DOMAIN PROTEIN"/>
    <property type="match status" value="1"/>
</dbReference>
<feature type="domain" description="No apical meristem-associated C-terminal" evidence="2">
    <location>
        <begin position="181"/>
        <end position="322"/>
    </location>
</feature>
<proteinExistence type="predicted"/>
<sequence>MPSNEDIEIDPALDPALATPVANKKTNNKKAVSDENTPVPKANKKTGATKDEETKESKPKQPKPPNWRPEEDRSLCISWLNTSKDAATGTNQTKATFWDRIYAMYLKIMAEETEKKKHTKGFKPFPKRLKKPLEDRWYHIQHQVSKYCGYYSQVERRLRSGSNKDDLIVEAKLLFKTDSGRNFNLDHCWGILHHSPKWIKHIDDANASGKTKVKDKKQIASTPASSAATDPPLSDIPCSASGETQDSDTEDSQRPEGSKAAKKRKNDEINLANLIKGQKELLQISRENQKAFESYTDDMNMARKLSDMDEETRAYFQIKRKKAIEQNKSSQ</sequence>
<dbReference type="AlphaFoldDB" id="A0A180H2R0"/>
<reference evidence="3" key="2">
    <citation type="submission" date="2016-05" db="EMBL/GenBank/DDBJ databases">
        <title>Comparative analysis highlights variable genome content of wheat rusts and divergence of the mating loci.</title>
        <authorList>
            <person name="Cuomo C.A."/>
            <person name="Bakkeren G."/>
            <person name="Szabo L."/>
            <person name="Khalil H."/>
            <person name="Joly D."/>
            <person name="Goldberg J."/>
            <person name="Young S."/>
            <person name="Zeng Q."/>
            <person name="Fellers J."/>
        </authorList>
    </citation>
    <scope>NUCLEOTIDE SEQUENCE [LARGE SCALE GENOMIC DNA]</scope>
    <source>
        <strain evidence="3">1-1 BBBD Race 1</strain>
    </source>
</reference>
<dbReference type="EnsemblFungi" id="PTTG_08163-t43_1">
    <property type="protein sequence ID" value="PTTG_08163-t43_1-p1"/>
    <property type="gene ID" value="PTTG_08163"/>
</dbReference>
<reference evidence="4 5" key="3">
    <citation type="journal article" date="2017" name="G3 (Bethesda)">
        <title>Comparative analysis highlights variable genome content of wheat rusts and divergence of the mating loci.</title>
        <authorList>
            <person name="Cuomo C.A."/>
            <person name="Bakkeren G."/>
            <person name="Khalil H.B."/>
            <person name="Panwar V."/>
            <person name="Joly D."/>
            <person name="Linning R."/>
            <person name="Sakthikumar S."/>
            <person name="Song X."/>
            <person name="Adiconis X."/>
            <person name="Fan L."/>
            <person name="Goldberg J.M."/>
            <person name="Levin J.Z."/>
            <person name="Young S."/>
            <person name="Zeng Q."/>
            <person name="Anikster Y."/>
            <person name="Bruce M."/>
            <person name="Wang M."/>
            <person name="Yin C."/>
            <person name="McCallum B."/>
            <person name="Szabo L.J."/>
            <person name="Hulbert S."/>
            <person name="Chen X."/>
            <person name="Fellers J.P."/>
        </authorList>
    </citation>
    <scope>NUCLEOTIDE SEQUENCE</scope>
    <source>
        <strain evidence="4">isolate 1-1 / race 1 (BBBD)</strain>
        <strain evidence="5">Isolate 1-1 / race 1 (BBBD)</strain>
    </source>
</reference>
<reference evidence="3" key="1">
    <citation type="submission" date="2009-11" db="EMBL/GenBank/DDBJ databases">
        <authorList>
            <consortium name="The Broad Institute Genome Sequencing Platform"/>
            <person name="Ward D."/>
            <person name="Feldgarden M."/>
            <person name="Earl A."/>
            <person name="Young S.K."/>
            <person name="Zeng Q."/>
            <person name="Koehrsen M."/>
            <person name="Alvarado L."/>
            <person name="Berlin A."/>
            <person name="Bochicchio J."/>
            <person name="Borenstein D."/>
            <person name="Chapman S.B."/>
            <person name="Chen Z."/>
            <person name="Engels R."/>
            <person name="Freedman E."/>
            <person name="Gellesch M."/>
            <person name="Goldberg J."/>
            <person name="Griggs A."/>
            <person name="Gujja S."/>
            <person name="Heilman E."/>
            <person name="Heiman D."/>
            <person name="Hepburn T."/>
            <person name="Howarth C."/>
            <person name="Jen D."/>
            <person name="Larson L."/>
            <person name="Lewis B."/>
            <person name="Mehta T."/>
            <person name="Park D."/>
            <person name="Pearson M."/>
            <person name="Roberts A."/>
            <person name="Saif S."/>
            <person name="Shea T."/>
            <person name="Shenoy N."/>
            <person name="Sisk P."/>
            <person name="Stolte C."/>
            <person name="Sykes S."/>
            <person name="Thomson T."/>
            <person name="Walk T."/>
            <person name="White J."/>
            <person name="Yandava C."/>
            <person name="Izard J."/>
            <person name="Baranova O.V."/>
            <person name="Blanton J.M."/>
            <person name="Tanner A.C."/>
            <person name="Dewhirst F.E."/>
            <person name="Haas B."/>
            <person name="Nusbaum C."/>
            <person name="Birren B."/>
        </authorList>
    </citation>
    <scope>NUCLEOTIDE SEQUENCE [LARGE SCALE GENOMIC DNA]</scope>
    <source>
        <strain evidence="3">1-1 BBBD Race 1</strain>
    </source>
</reference>
<feature type="compositionally biased region" description="Acidic residues" evidence="1">
    <location>
        <begin position="1"/>
        <end position="11"/>
    </location>
</feature>
<feature type="region of interest" description="Disordered" evidence="1">
    <location>
        <begin position="1"/>
        <end position="72"/>
    </location>
</feature>
<dbReference type="Pfam" id="PF14303">
    <property type="entry name" value="NAM-associated"/>
    <property type="match status" value="1"/>
</dbReference>
<accession>A0A180H2R0</accession>
<evidence type="ECO:0000259" key="2">
    <source>
        <dbReference type="Pfam" id="PF14303"/>
    </source>
</evidence>
<feature type="compositionally biased region" description="Basic and acidic residues" evidence="1">
    <location>
        <begin position="48"/>
        <end position="59"/>
    </location>
</feature>
<evidence type="ECO:0000313" key="3">
    <source>
        <dbReference type="EMBL" id="OAV98879.1"/>
    </source>
</evidence>
<evidence type="ECO:0000313" key="4">
    <source>
        <dbReference type="EnsemblFungi" id="PTTG_08163-t43_1-p1"/>
    </source>
</evidence>
<feature type="region of interest" description="Disordered" evidence="1">
    <location>
        <begin position="209"/>
        <end position="265"/>
    </location>
</feature>
<feature type="compositionally biased region" description="Low complexity" evidence="1">
    <location>
        <begin position="220"/>
        <end position="235"/>
    </location>
</feature>
<dbReference type="EMBL" id="ADAS02000005">
    <property type="protein sequence ID" value="OAV98879.1"/>
    <property type="molecule type" value="Genomic_DNA"/>
</dbReference>
<keyword evidence="5" id="KW-1185">Reference proteome</keyword>
<dbReference type="OrthoDB" id="2506920at2759"/>
<reference evidence="4" key="4">
    <citation type="submission" date="2025-05" db="UniProtKB">
        <authorList>
            <consortium name="EnsemblFungi"/>
        </authorList>
    </citation>
    <scope>IDENTIFICATION</scope>
    <source>
        <strain evidence="4">isolate 1-1 / race 1 (BBBD)</strain>
    </source>
</reference>
<evidence type="ECO:0000313" key="5">
    <source>
        <dbReference type="Proteomes" id="UP000005240"/>
    </source>
</evidence>
<dbReference type="InterPro" id="IPR029466">
    <property type="entry name" value="NAM-associated_C"/>
</dbReference>
<evidence type="ECO:0000256" key="1">
    <source>
        <dbReference type="SAM" id="MobiDB-lite"/>
    </source>
</evidence>
<gene>
    <name evidence="3" type="ORF">PTTG_08163</name>
</gene>